<proteinExistence type="predicted"/>
<feature type="non-terminal residue" evidence="1">
    <location>
        <position position="59"/>
    </location>
</feature>
<organism evidence="1 2">
    <name type="scientific">Modicella reniformis</name>
    <dbReference type="NCBI Taxonomy" id="1440133"/>
    <lineage>
        <taxon>Eukaryota</taxon>
        <taxon>Fungi</taxon>
        <taxon>Fungi incertae sedis</taxon>
        <taxon>Mucoromycota</taxon>
        <taxon>Mortierellomycotina</taxon>
        <taxon>Mortierellomycetes</taxon>
        <taxon>Mortierellales</taxon>
        <taxon>Mortierellaceae</taxon>
        <taxon>Modicella</taxon>
    </lineage>
</organism>
<dbReference type="Proteomes" id="UP000749646">
    <property type="component" value="Unassembled WGS sequence"/>
</dbReference>
<evidence type="ECO:0000313" key="2">
    <source>
        <dbReference type="Proteomes" id="UP000749646"/>
    </source>
</evidence>
<comment type="caution">
    <text evidence="1">The sequence shown here is derived from an EMBL/GenBank/DDBJ whole genome shotgun (WGS) entry which is preliminary data.</text>
</comment>
<protein>
    <submittedName>
        <fullName evidence="1">Uncharacterized protein</fullName>
    </submittedName>
</protein>
<gene>
    <name evidence="1" type="ORF">BGZ65_004996</name>
</gene>
<keyword evidence="2" id="KW-1185">Reference proteome</keyword>
<evidence type="ECO:0000313" key="1">
    <source>
        <dbReference type="EMBL" id="KAF9999677.1"/>
    </source>
</evidence>
<reference evidence="1" key="1">
    <citation type="journal article" date="2020" name="Fungal Divers.">
        <title>Resolving the Mortierellaceae phylogeny through synthesis of multi-gene phylogenetics and phylogenomics.</title>
        <authorList>
            <person name="Vandepol N."/>
            <person name="Liber J."/>
            <person name="Desiro A."/>
            <person name="Na H."/>
            <person name="Kennedy M."/>
            <person name="Barry K."/>
            <person name="Grigoriev I.V."/>
            <person name="Miller A.N."/>
            <person name="O'Donnell K."/>
            <person name="Stajich J.E."/>
            <person name="Bonito G."/>
        </authorList>
    </citation>
    <scope>NUCLEOTIDE SEQUENCE</scope>
    <source>
        <strain evidence="1">MES-2147</strain>
    </source>
</reference>
<sequence>MIMMMIRIFGEELNKMNIKINFITVYDNIDPIRMSQQVQIHPQYTLKDALCMDLFFMPG</sequence>
<dbReference type="AlphaFoldDB" id="A0A9P6MHC3"/>
<dbReference type="OrthoDB" id="543156at2759"/>
<dbReference type="EMBL" id="JAAAHW010000712">
    <property type="protein sequence ID" value="KAF9999677.1"/>
    <property type="molecule type" value="Genomic_DNA"/>
</dbReference>
<accession>A0A9P6MHC3</accession>
<name>A0A9P6MHC3_9FUNG</name>